<dbReference type="AlphaFoldDB" id="A0A5C6XJA0"/>
<organism evidence="1 2">
    <name type="scientific">Lujinxingia vulgaris</name>
    <dbReference type="NCBI Taxonomy" id="2600176"/>
    <lineage>
        <taxon>Bacteria</taxon>
        <taxon>Deltaproteobacteria</taxon>
        <taxon>Bradymonadales</taxon>
        <taxon>Lujinxingiaceae</taxon>
        <taxon>Lujinxingia</taxon>
    </lineage>
</organism>
<reference evidence="1 2" key="1">
    <citation type="submission" date="2019-08" db="EMBL/GenBank/DDBJ databases">
        <title>Bradymonadales sp. TMQ4.</title>
        <authorList>
            <person name="Liang Q."/>
        </authorList>
    </citation>
    <scope>NUCLEOTIDE SEQUENCE [LARGE SCALE GENOMIC DNA]</scope>
    <source>
        <strain evidence="1 2">TMQ4</strain>
    </source>
</reference>
<dbReference type="EMBL" id="VOSM01000001">
    <property type="protein sequence ID" value="TXD39000.1"/>
    <property type="molecule type" value="Genomic_DNA"/>
</dbReference>
<proteinExistence type="predicted"/>
<evidence type="ECO:0000313" key="1">
    <source>
        <dbReference type="EMBL" id="TXD39000.1"/>
    </source>
</evidence>
<comment type="caution">
    <text evidence="1">The sequence shown here is derived from an EMBL/GenBank/DDBJ whole genome shotgun (WGS) entry which is preliminary data.</text>
</comment>
<dbReference type="SUPFAM" id="SSF110296">
    <property type="entry name" value="Oligoxyloglucan reducing end-specific cellobiohydrolase"/>
    <property type="match status" value="1"/>
</dbReference>
<sequence>MMRRWAGAGVVGVALCACVLGCGSGQGSETPATGADWEVHGARCEPMIGASTYVAFDAAGRGLGVMLQDLDVALYSNDAGRSWRPMWDVANDEQGTLRVLNSELRYGRVGVAVDETHVFVFGVRAFPGLTISDRFELDYAYASADGGESFEVLTAEFGVFDVVGQEWFGNRRYVIGDAQLVSDGERFAASLDGGQSWEEHRPRTAMAEVGADLARFGPNPNGSGGTAPYTTWSDGAVRLNFFGQVHFDSPQNYMPYERIDEATGEAELAWLNFGGLPLDGVVAVLSVREGEVDVVVAIDPQSVGEQLDYRMRCTLGAEVQPQRGTMPQPKALRDVQPGEVAIYSPVRMGTDRHLNTERNFGLTQALKVYTQNEQSVMTGSAHSGRINRAIPGAFDGVESLGSLTRVRENEVEVLFQADDAFGGGYSSDGLRRFNALNGAVLGDGLTGYRSFPTSSKGMDSASSTMGVTIANRDAGSLEIRSPSGGPDAQAWRFGGNTFLSGRFMINAGSHRQSSDELGDIYVQVSDVLGARNADHLRCLEDLSLPGCAVLPDSPGWSLHGLGKRIMTTDREGRLYAIEPMRRQLLVHRPERGVDQWDVVVEGLLEPVDLKIVHRDGRTFALILDHDIIAVDVESELPVQRRVW</sequence>
<dbReference type="PROSITE" id="PS51257">
    <property type="entry name" value="PROKAR_LIPOPROTEIN"/>
    <property type="match status" value="1"/>
</dbReference>
<evidence type="ECO:0000313" key="2">
    <source>
        <dbReference type="Proteomes" id="UP000321412"/>
    </source>
</evidence>
<gene>
    <name evidence="1" type="ORF">FRC98_00945</name>
</gene>
<protein>
    <submittedName>
        <fullName evidence="1">Uncharacterized protein</fullName>
    </submittedName>
</protein>
<keyword evidence="2" id="KW-1185">Reference proteome</keyword>
<accession>A0A5C6XJA0</accession>
<dbReference type="RefSeq" id="WP_146979436.1">
    <property type="nucleotide sequence ID" value="NZ_VOSM01000001.1"/>
</dbReference>
<dbReference type="Proteomes" id="UP000321412">
    <property type="component" value="Unassembled WGS sequence"/>
</dbReference>
<name>A0A5C6XJA0_9DELT</name>